<keyword evidence="6" id="KW-1185">Reference proteome</keyword>
<sequence>MNDWHQRPKAWTGDAAIRPDAALLADIEYSLAALAGGDDAALLQPRLQACRAAIHRMLEQGSGALAFASPTLRDLPRQAFYRTFQAWCRWLGMPVSINLSGDTLKEVRDEGVTDSLMAPQRGHMTNQELAFHSDRADVTCLACWSPAASGGEFRVVSSSWVAEWIADKHPDLSALLTRPLPHDLRGEGGEDYVQLPILSDSGAGFVFRYIRKFNESVLRHGIQLPADAVRLLDAADEAVNQPGIAAEVVFDKGVVALCNNHTTLHSRHAFRDDEAHTRCLLRCWLASEYTRPLPPAFLPLFHDVRPGVLRGGVRQAATA</sequence>
<dbReference type="EMBL" id="JBDXMI010000001">
    <property type="protein sequence ID" value="MEO9386667.1"/>
    <property type="molecule type" value="Genomic_DNA"/>
</dbReference>
<keyword evidence="2" id="KW-0560">Oxidoreductase</keyword>
<dbReference type="PANTHER" id="PTHR10696:SF56">
    <property type="entry name" value="TAUD_TFDA-LIKE DOMAIN-CONTAINING PROTEIN"/>
    <property type="match status" value="1"/>
</dbReference>
<keyword evidence="3" id="KW-0045">Antibiotic biosynthesis</keyword>
<dbReference type="SUPFAM" id="SSF51197">
    <property type="entry name" value="Clavaminate synthase-like"/>
    <property type="match status" value="1"/>
</dbReference>
<accession>A0ABV0J133</accession>
<dbReference type="PANTHER" id="PTHR10696">
    <property type="entry name" value="GAMMA-BUTYROBETAINE HYDROXYLASE-RELATED"/>
    <property type="match status" value="1"/>
</dbReference>
<protein>
    <submittedName>
        <fullName evidence="5">TauD/TfdA family dioxygenase</fullName>
    </submittedName>
</protein>
<keyword evidence="5" id="KW-0223">Dioxygenase</keyword>
<proteinExistence type="predicted"/>
<reference evidence="5 6" key="1">
    <citation type="submission" date="2024-05" db="EMBL/GenBank/DDBJ databases">
        <authorList>
            <person name="De Oliveira J.P."/>
            <person name="Noriler S.A."/>
            <person name="De Oliveira A.G."/>
            <person name="Sipoli D.S."/>
        </authorList>
    </citation>
    <scope>NUCLEOTIDE SEQUENCE [LARGE SCALE GENOMIC DNA]</scope>
    <source>
        <strain evidence="5 6">LABIM192</strain>
    </source>
</reference>
<organism evidence="5 6">
    <name type="scientific">Chromobacterium phragmitis</name>
    <dbReference type="NCBI Taxonomy" id="2202141"/>
    <lineage>
        <taxon>Bacteria</taxon>
        <taxon>Pseudomonadati</taxon>
        <taxon>Pseudomonadota</taxon>
        <taxon>Betaproteobacteria</taxon>
        <taxon>Neisseriales</taxon>
        <taxon>Chromobacteriaceae</taxon>
        <taxon>Chromobacterium</taxon>
    </lineage>
</organism>
<dbReference type="InterPro" id="IPR003819">
    <property type="entry name" value="TauD/TfdA-like"/>
</dbReference>
<evidence type="ECO:0000313" key="6">
    <source>
        <dbReference type="Proteomes" id="UP001462502"/>
    </source>
</evidence>
<evidence type="ECO:0000259" key="4">
    <source>
        <dbReference type="Pfam" id="PF02668"/>
    </source>
</evidence>
<evidence type="ECO:0000256" key="2">
    <source>
        <dbReference type="ARBA" id="ARBA00023002"/>
    </source>
</evidence>
<evidence type="ECO:0000256" key="1">
    <source>
        <dbReference type="ARBA" id="ARBA00001954"/>
    </source>
</evidence>
<dbReference type="Gene3D" id="3.60.130.10">
    <property type="entry name" value="Clavaminate synthase-like"/>
    <property type="match status" value="1"/>
</dbReference>
<comment type="cofactor">
    <cofactor evidence="1">
        <name>Fe(2+)</name>
        <dbReference type="ChEBI" id="CHEBI:29033"/>
    </cofactor>
</comment>
<dbReference type="Pfam" id="PF02668">
    <property type="entry name" value="TauD"/>
    <property type="match status" value="1"/>
</dbReference>
<dbReference type="GO" id="GO:0051213">
    <property type="term" value="F:dioxygenase activity"/>
    <property type="evidence" value="ECO:0007669"/>
    <property type="project" value="UniProtKB-KW"/>
</dbReference>
<comment type="caution">
    <text evidence="5">The sequence shown here is derived from an EMBL/GenBank/DDBJ whole genome shotgun (WGS) entry which is preliminary data.</text>
</comment>
<evidence type="ECO:0000256" key="3">
    <source>
        <dbReference type="ARBA" id="ARBA00023194"/>
    </source>
</evidence>
<dbReference type="InterPro" id="IPR042098">
    <property type="entry name" value="TauD-like_sf"/>
</dbReference>
<evidence type="ECO:0000313" key="5">
    <source>
        <dbReference type="EMBL" id="MEO9386667.1"/>
    </source>
</evidence>
<feature type="domain" description="TauD/TfdA-like" evidence="4">
    <location>
        <begin position="54"/>
        <end position="284"/>
    </location>
</feature>
<dbReference type="InterPro" id="IPR050411">
    <property type="entry name" value="AlphaKG_dependent_hydroxylases"/>
</dbReference>
<name>A0ABV0J133_9NEIS</name>
<dbReference type="Proteomes" id="UP001462502">
    <property type="component" value="Unassembled WGS sequence"/>
</dbReference>
<dbReference type="RefSeq" id="WP_347935441.1">
    <property type="nucleotide sequence ID" value="NZ_CP158160.1"/>
</dbReference>
<gene>
    <name evidence="5" type="ORF">ABI908_21445</name>
</gene>